<keyword evidence="5 7" id="KW-1133">Transmembrane helix</keyword>
<dbReference type="GO" id="GO:0005886">
    <property type="term" value="C:plasma membrane"/>
    <property type="evidence" value="ECO:0007669"/>
    <property type="project" value="UniProtKB-SubCell"/>
</dbReference>
<feature type="transmembrane region" description="Helical" evidence="7">
    <location>
        <begin position="335"/>
        <end position="359"/>
    </location>
</feature>
<reference evidence="9 10" key="1">
    <citation type="submission" date="2018-09" db="EMBL/GenBank/DDBJ databases">
        <title>Paenibacillus aracenensis nov. sp. isolated from a cave in southern Spain.</title>
        <authorList>
            <person name="Jurado V."/>
            <person name="Gutierrez-Patricio S."/>
            <person name="Gonzalez-Pimentel J.L."/>
            <person name="Miller A.Z."/>
            <person name="Laiz L."/>
            <person name="Saiz-Jimenez C."/>
        </authorList>
    </citation>
    <scope>NUCLEOTIDE SEQUENCE [LARGE SCALE GENOMIC DNA]</scope>
    <source>
        <strain evidence="9 10">JCM 19203</strain>
    </source>
</reference>
<keyword evidence="4 7" id="KW-0812">Transmembrane</keyword>
<dbReference type="Pfam" id="PF07690">
    <property type="entry name" value="MFS_1"/>
    <property type="match status" value="1"/>
</dbReference>
<feature type="domain" description="Major facilitator superfamily (MFS) profile" evidence="8">
    <location>
        <begin position="233"/>
        <end position="426"/>
    </location>
</feature>
<dbReference type="AlphaFoldDB" id="A0A3A6PJ25"/>
<evidence type="ECO:0000313" key="10">
    <source>
        <dbReference type="Proteomes" id="UP000267798"/>
    </source>
</evidence>
<feature type="transmembrane region" description="Helical" evidence="7">
    <location>
        <begin position="21"/>
        <end position="40"/>
    </location>
</feature>
<comment type="subcellular location">
    <subcellularLocation>
        <location evidence="1">Cell membrane</location>
        <topology evidence="1">Multi-pass membrane protein</topology>
    </subcellularLocation>
</comment>
<comment type="caution">
    <text evidence="9">The sequence shown here is derived from an EMBL/GenBank/DDBJ whole genome shotgun (WGS) entry which is preliminary data.</text>
</comment>
<keyword evidence="10" id="KW-1185">Reference proteome</keyword>
<feature type="transmembrane region" description="Helical" evidence="7">
    <location>
        <begin position="91"/>
        <end position="113"/>
    </location>
</feature>
<evidence type="ECO:0000256" key="2">
    <source>
        <dbReference type="ARBA" id="ARBA00022448"/>
    </source>
</evidence>
<feature type="transmembrane region" description="Helical" evidence="7">
    <location>
        <begin position="60"/>
        <end position="84"/>
    </location>
</feature>
<evidence type="ECO:0000313" key="9">
    <source>
        <dbReference type="EMBL" id="RJX39168.1"/>
    </source>
</evidence>
<dbReference type="PANTHER" id="PTHR23513">
    <property type="entry name" value="INTEGRAL MEMBRANE EFFLUX PROTEIN-RELATED"/>
    <property type="match status" value="1"/>
</dbReference>
<dbReference type="EMBL" id="QXQB01000003">
    <property type="protein sequence ID" value="RJX39168.1"/>
    <property type="molecule type" value="Genomic_DNA"/>
</dbReference>
<protein>
    <submittedName>
        <fullName evidence="9">MFS transporter</fullName>
    </submittedName>
</protein>
<feature type="transmembrane region" description="Helical" evidence="7">
    <location>
        <begin position="281"/>
        <end position="301"/>
    </location>
</feature>
<feature type="transmembrane region" description="Helical" evidence="7">
    <location>
        <begin position="177"/>
        <end position="204"/>
    </location>
</feature>
<dbReference type="Proteomes" id="UP000267798">
    <property type="component" value="Unassembled WGS sequence"/>
</dbReference>
<dbReference type="InterPro" id="IPR020846">
    <property type="entry name" value="MFS_dom"/>
</dbReference>
<dbReference type="CDD" id="cd06173">
    <property type="entry name" value="MFS_MefA_like"/>
    <property type="match status" value="1"/>
</dbReference>
<proteinExistence type="predicted"/>
<evidence type="ECO:0000259" key="8">
    <source>
        <dbReference type="PROSITE" id="PS50850"/>
    </source>
</evidence>
<keyword evidence="3" id="KW-1003">Cell membrane</keyword>
<feature type="transmembrane region" description="Helical" evidence="7">
    <location>
        <begin position="401"/>
        <end position="419"/>
    </location>
</feature>
<dbReference type="PROSITE" id="PS50850">
    <property type="entry name" value="MFS"/>
    <property type="match status" value="1"/>
</dbReference>
<evidence type="ECO:0000256" key="3">
    <source>
        <dbReference type="ARBA" id="ARBA00022475"/>
    </source>
</evidence>
<evidence type="ECO:0000256" key="6">
    <source>
        <dbReference type="ARBA" id="ARBA00023136"/>
    </source>
</evidence>
<feature type="transmembrane region" description="Helical" evidence="7">
    <location>
        <begin position="371"/>
        <end position="395"/>
    </location>
</feature>
<gene>
    <name evidence="9" type="ORF">D3P09_16895</name>
</gene>
<dbReference type="GO" id="GO:0022857">
    <property type="term" value="F:transmembrane transporter activity"/>
    <property type="evidence" value="ECO:0007669"/>
    <property type="project" value="InterPro"/>
</dbReference>
<evidence type="ECO:0000256" key="5">
    <source>
        <dbReference type="ARBA" id="ARBA00022989"/>
    </source>
</evidence>
<feature type="transmembrane region" description="Helical" evidence="7">
    <location>
        <begin position="241"/>
        <end position="261"/>
    </location>
</feature>
<evidence type="ECO:0000256" key="4">
    <source>
        <dbReference type="ARBA" id="ARBA00022692"/>
    </source>
</evidence>
<evidence type="ECO:0000256" key="7">
    <source>
        <dbReference type="SAM" id="Phobius"/>
    </source>
</evidence>
<dbReference type="SUPFAM" id="SSF103473">
    <property type="entry name" value="MFS general substrate transporter"/>
    <property type="match status" value="1"/>
</dbReference>
<dbReference type="OrthoDB" id="9775268at2"/>
<dbReference type="PANTHER" id="PTHR23513:SF6">
    <property type="entry name" value="MAJOR FACILITATOR SUPERFAMILY ASSOCIATED DOMAIN-CONTAINING PROTEIN"/>
    <property type="match status" value="1"/>
</dbReference>
<sequence length="426" mass="45632">MSIPAAQTYTSPTASSPMRALLLHKPFLVLLFAKMVTRFGDSIDSIAYSWMVYQLTGSKMLMGGLFALNFVPGILFSLFAGVLVDRLPKKPLLILSYASRFATVALTVLLFSIGQLRPWHLFLFTLMNSSFECFSNPAETSLIPRLLPKHLLLSGNSILTSSSRIAELAGLALTGPLIAWIGIAGAIWVDSGAFLLSALILLFIRIPATEDEQAAKAAEAKPPQFWQQLHEGLSFIRSERIMIYTLSTSAVINVGLTPLNVMQPVYVQDILQSGPATLSVLGGSITLGMILSGLAMGAWGGRFRRSTLIVTGCFLLGIGQICLFIPSLISLQPLFLAGVGAFASGLALPFISTTSATYMMEAAPQAMLGRVSSVSSMIGVAFIPIGSLTVGAAGSLFSVEWLFLGAGILVLIPPFFLLTQKKFMKI</sequence>
<keyword evidence="6 7" id="KW-0472">Membrane</keyword>
<dbReference type="RefSeq" id="WP_120112341.1">
    <property type="nucleotide sequence ID" value="NZ_QXQB01000003.1"/>
</dbReference>
<feature type="transmembrane region" description="Helical" evidence="7">
    <location>
        <begin position="308"/>
        <end position="329"/>
    </location>
</feature>
<accession>A0A3A6PJ25</accession>
<evidence type="ECO:0000256" key="1">
    <source>
        <dbReference type="ARBA" id="ARBA00004651"/>
    </source>
</evidence>
<organism evidence="9 10">
    <name type="scientific">Paenibacillus pinisoli</name>
    <dbReference type="NCBI Taxonomy" id="1276110"/>
    <lineage>
        <taxon>Bacteria</taxon>
        <taxon>Bacillati</taxon>
        <taxon>Bacillota</taxon>
        <taxon>Bacilli</taxon>
        <taxon>Bacillales</taxon>
        <taxon>Paenibacillaceae</taxon>
        <taxon>Paenibacillus</taxon>
    </lineage>
</organism>
<name>A0A3A6PJ25_9BACL</name>
<dbReference type="Gene3D" id="1.20.1250.20">
    <property type="entry name" value="MFS general substrate transporter like domains"/>
    <property type="match status" value="1"/>
</dbReference>
<dbReference type="InterPro" id="IPR011701">
    <property type="entry name" value="MFS"/>
</dbReference>
<dbReference type="InterPro" id="IPR036259">
    <property type="entry name" value="MFS_trans_sf"/>
</dbReference>
<keyword evidence="2" id="KW-0813">Transport</keyword>